<protein>
    <submittedName>
        <fullName evidence="2">Uncharacterized protein</fullName>
    </submittedName>
</protein>
<evidence type="ECO:0000313" key="3">
    <source>
        <dbReference type="Proteomes" id="UP000800082"/>
    </source>
</evidence>
<dbReference type="Proteomes" id="UP000800082">
    <property type="component" value="Unassembled WGS sequence"/>
</dbReference>
<sequence>MGSLRVPAPTPVSTSTLTNRRSFHMPLSSHGMPKASRTLSPERPHRFSVIGLPNSPADSSPMTPLSPGPTSPPMSANSFGTFIDSAPSTPAYSPRQEGGEWDNSQVTILWSMSSSSLPSSPTEPVWEMMAPVKQPVNIVPATEDRTLARPELPTASSTPLALSRPDILRNEAEIQAKKLVEEEEATARLQDATDKVQPSLSPKTEIAPLGKLATRMKSLLRRSTSEKKKDKKSRSQQEYDRLGDTHWSEM</sequence>
<dbReference type="OrthoDB" id="3921377at2759"/>
<gene>
    <name evidence="2" type="ORF">M421DRAFT_74733</name>
</gene>
<dbReference type="AlphaFoldDB" id="A0A6A5R8N9"/>
<dbReference type="EMBL" id="ML979002">
    <property type="protein sequence ID" value="KAF1923699.1"/>
    <property type="molecule type" value="Genomic_DNA"/>
</dbReference>
<feature type="compositionally biased region" description="Basic and acidic residues" evidence="1">
    <location>
        <begin position="223"/>
        <end position="250"/>
    </location>
</feature>
<keyword evidence="3" id="KW-1185">Reference proteome</keyword>
<feature type="compositionally biased region" description="Polar residues" evidence="1">
    <location>
        <begin position="11"/>
        <end position="20"/>
    </location>
</feature>
<reference evidence="2" key="1">
    <citation type="journal article" date="2020" name="Stud. Mycol.">
        <title>101 Dothideomycetes genomes: a test case for predicting lifestyles and emergence of pathogens.</title>
        <authorList>
            <person name="Haridas S."/>
            <person name="Albert R."/>
            <person name="Binder M."/>
            <person name="Bloem J."/>
            <person name="Labutti K."/>
            <person name="Salamov A."/>
            <person name="Andreopoulos B."/>
            <person name="Baker S."/>
            <person name="Barry K."/>
            <person name="Bills G."/>
            <person name="Bluhm B."/>
            <person name="Cannon C."/>
            <person name="Castanera R."/>
            <person name="Culley D."/>
            <person name="Daum C."/>
            <person name="Ezra D."/>
            <person name="Gonzalez J."/>
            <person name="Henrissat B."/>
            <person name="Kuo A."/>
            <person name="Liang C."/>
            <person name="Lipzen A."/>
            <person name="Lutzoni F."/>
            <person name="Magnuson J."/>
            <person name="Mondo S."/>
            <person name="Nolan M."/>
            <person name="Ohm R."/>
            <person name="Pangilinan J."/>
            <person name="Park H.-J."/>
            <person name="Ramirez L."/>
            <person name="Alfaro M."/>
            <person name="Sun H."/>
            <person name="Tritt A."/>
            <person name="Yoshinaga Y."/>
            <person name="Zwiers L.-H."/>
            <person name="Turgeon B."/>
            <person name="Goodwin S."/>
            <person name="Spatafora J."/>
            <person name="Crous P."/>
            <person name="Grigoriev I."/>
        </authorList>
    </citation>
    <scope>NUCLEOTIDE SEQUENCE</scope>
    <source>
        <strain evidence="2">CBS 183.55</strain>
    </source>
</reference>
<dbReference type="RefSeq" id="XP_033443952.1">
    <property type="nucleotide sequence ID" value="XM_033597069.1"/>
</dbReference>
<dbReference type="GeneID" id="54354736"/>
<name>A0A6A5R8N9_9PLEO</name>
<evidence type="ECO:0000313" key="2">
    <source>
        <dbReference type="EMBL" id="KAF1923699.1"/>
    </source>
</evidence>
<evidence type="ECO:0000256" key="1">
    <source>
        <dbReference type="SAM" id="MobiDB-lite"/>
    </source>
</evidence>
<feature type="compositionally biased region" description="Polar residues" evidence="1">
    <location>
        <begin position="73"/>
        <end position="91"/>
    </location>
</feature>
<feature type="region of interest" description="Disordered" evidence="1">
    <location>
        <begin position="185"/>
        <end position="250"/>
    </location>
</feature>
<organism evidence="2 3">
    <name type="scientific">Didymella exigua CBS 183.55</name>
    <dbReference type="NCBI Taxonomy" id="1150837"/>
    <lineage>
        <taxon>Eukaryota</taxon>
        <taxon>Fungi</taxon>
        <taxon>Dikarya</taxon>
        <taxon>Ascomycota</taxon>
        <taxon>Pezizomycotina</taxon>
        <taxon>Dothideomycetes</taxon>
        <taxon>Pleosporomycetidae</taxon>
        <taxon>Pleosporales</taxon>
        <taxon>Pleosporineae</taxon>
        <taxon>Didymellaceae</taxon>
        <taxon>Didymella</taxon>
    </lineage>
</organism>
<feature type="region of interest" description="Disordered" evidence="1">
    <location>
        <begin position="1"/>
        <end position="100"/>
    </location>
</feature>
<proteinExistence type="predicted"/>
<accession>A0A6A5R8N9</accession>